<evidence type="ECO:0000259" key="3">
    <source>
        <dbReference type="PROSITE" id="PS51677"/>
    </source>
</evidence>
<feature type="region of interest" description="Disordered" evidence="1">
    <location>
        <begin position="59"/>
        <end position="128"/>
    </location>
</feature>
<dbReference type="InterPro" id="IPR002509">
    <property type="entry name" value="NODB_dom"/>
</dbReference>
<dbReference type="GO" id="GO:0005975">
    <property type="term" value="P:carbohydrate metabolic process"/>
    <property type="evidence" value="ECO:0007669"/>
    <property type="project" value="InterPro"/>
</dbReference>
<evidence type="ECO:0000313" key="5">
    <source>
        <dbReference type="Proteomes" id="UP000641932"/>
    </source>
</evidence>
<dbReference type="GO" id="GO:0016810">
    <property type="term" value="F:hydrolase activity, acting on carbon-nitrogen (but not peptide) bonds"/>
    <property type="evidence" value="ECO:0007669"/>
    <property type="project" value="InterPro"/>
</dbReference>
<evidence type="ECO:0000256" key="2">
    <source>
        <dbReference type="SAM" id="SignalP"/>
    </source>
</evidence>
<feature type="chain" id="PRO_5039322462" description="NodB homology domain-containing protein" evidence="2">
    <location>
        <begin position="36"/>
        <end position="372"/>
    </location>
</feature>
<dbReference type="AlphaFoldDB" id="A0A917ZI54"/>
<dbReference type="Proteomes" id="UP000641932">
    <property type="component" value="Unassembled WGS sequence"/>
</dbReference>
<sequence length="372" mass="40449">MDLIRQSGRSAWRTTRRSLAVAVALAATCASLQLAGVQRSRDSRTAASAASVPEGMIRLSAAAPPPAPPDDGAAPARPPVPAGPHLATPAFLTSGHSDVSAPSAPLGPNAAAAPQAAPHGPPPSAASRERTLTLSAYARRLTAFRHWGLDRPVRLAPFPPAVKPAVENIAGKAGGPGLPPVVGRVGTKDRVVFLTIDDGTEKDRKFLSLLRDLQVPVSAFLTHDEAKNDYGYFRRLQRLGDGVHNHTITHPDLEELSYRRQRQEICRQQENLRRELGVTPRLFRPPYGNFDRKTLRAAKACGIEVVVMWGLEAWADRIDWQEENRRLRPGDIILTHFRGPAEWDGTMNDMARVVLGAIAEQGFAVGRLEDYL</sequence>
<dbReference type="Gene3D" id="3.20.20.370">
    <property type="entry name" value="Glycoside hydrolase/deacetylase"/>
    <property type="match status" value="1"/>
</dbReference>
<dbReference type="PROSITE" id="PS51677">
    <property type="entry name" value="NODB"/>
    <property type="match status" value="1"/>
</dbReference>
<proteinExistence type="predicted"/>
<dbReference type="SUPFAM" id="SSF88713">
    <property type="entry name" value="Glycoside hydrolase/deacetylase"/>
    <property type="match status" value="1"/>
</dbReference>
<accession>A0A917ZI54</accession>
<dbReference type="EMBL" id="BMMS01000004">
    <property type="protein sequence ID" value="GGO83545.1"/>
    <property type="molecule type" value="Genomic_DNA"/>
</dbReference>
<dbReference type="PANTHER" id="PTHR10587">
    <property type="entry name" value="GLYCOSYL TRANSFERASE-RELATED"/>
    <property type="match status" value="1"/>
</dbReference>
<organism evidence="4 5">
    <name type="scientific">Wenjunlia tyrosinilytica</name>
    <dbReference type="NCBI Taxonomy" id="1544741"/>
    <lineage>
        <taxon>Bacteria</taxon>
        <taxon>Bacillati</taxon>
        <taxon>Actinomycetota</taxon>
        <taxon>Actinomycetes</taxon>
        <taxon>Kitasatosporales</taxon>
        <taxon>Streptomycetaceae</taxon>
        <taxon>Wenjunlia</taxon>
    </lineage>
</organism>
<feature type="compositionally biased region" description="Low complexity" evidence="1">
    <location>
        <begin position="100"/>
        <end position="118"/>
    </location>
</feature>
<comment type="caution">
    <text evidence="4">The sequence shown here is derived from an EMBL/GenBank/DDBJ whole genome shotgun (WGS) entry which is preliminary data.</text>
</comment>
<reference evidence="4" key="1">
    <citation type="journal article" date="2014" name="Int. J. Syst. Evol. Microbiol.">
        <title>Complete genome sequence of Corynebacterium casei LMG S-19264T (=DSM 44701T), isolated from a smear-ripened cheese.</title>
        <authorList>
            <consortium name="US DOE Joint Genome Institute (JGI-PGF)"/>
            <person name="Walter F."/>
            <person name="Albersmeier A."/>
            <person name="Kalinowski J."/>
            <person name="Ruckert C."/>
        </authorList>
    </citation>
    <scope>NUCLEOTIDE SEQUENCE</scope>
    <source>
        <strain evidence="4">CGMCC 4.7201</strain>
    </source>
</reference>
<dbReference type="InterPro" id="IPR050248">
    <property type="entry name" value="Polysacc_deacetylase_ArnD"/>
</dbReference>
<feature type="domain" description="NodB homology" evidence="3">
    <location>
        <begin position="190"/>
        <end position="372"/>
    </location>
</feature>
<name>A0A917ZI54_9ACTN</name>
<feature type="signal peptide" evidence="2">
    <location>
        <begin position="1"/>
        <end position="35"/>
    </location>
</feature>
<keyword evidence="5" id="KW-1185">Reference proteome</keyword>
<evidence type="ECO:0000256" key="1">
    <source>
        <dbReference type="SAM" id="MobiDB-lite"/>
    </source>
</evidence>
<reference evidence="4" key="2">
    <citation type="submission" date="2020-09" db="EMBL/GenBank/DDBJ databases">
        <authorList>
            <person name="Sun Q."/>
            <person name="Zhou Y."/>
        </authorList>
    </citation>
    <scope>NUCLEOTIDE SEQUENCE</scope>
    <source>
        <strain evidence="4">CGMCC 4.7201</strain>
    </source>
</reference>
<keyword evidence="2" id="KW-0732">Signal</keyword>
<evidence type="ECO:0000313" key="4">
    <source>
        <dbReference type="EMBL" id="GGO83545.1"/>
    </source>
</evidence>
<dbReference type="PANTHER" id="PTHR10587:SF134">
    <property type="entry name" value="SECRETED PROTEIN"/>
    <property type="match status" value="1"/>
</dbReference>
<protein>
    <recommendedName>
        <fullName evidence="3">NodB homology domain-containing protein</fullName>
    </recommendedName>
</protein>
<gene>
    <name evidence="4" type="ORF">GCM10012280_12800</name>
</gene>
<dbReference type="CDD" id="cd10917">
    <property type="entry name" value="CE4_NodB_like_6s_7s"/>
    <property type="match status" value="1"/>
</dbReference>
<dbReference type="RefSeq" id="WP_229698192.1">
    <property type="nucleotide sequence ID" value="NZ_BMMS01000004.1"/>
</dbReference>
<dbReference type="InterPro" id="IPR011330">
    <property type="entry name" value="Glyco_hydro/deAcase_b/a-brl"/>
</dbReference>
<dbReference type="Pfam" id="PF01522">
    <property type="entry name" value="Polysacc_deac_1"/>
    <property type="match status" value="1"/>
</dbReference>